<accession>A0A2U8RM62</accession>
<evidence type="ECO:0000313" key="3">
    <source>
        <dbReference type="EMBL" id="SCT14201.1"/>
    </source>
</evidence>
<evidence type="ECO:0000313" key="4">
    <source>
        <dbReference type="Proteomes" id="UP000095412"/>
    </source>
</evidence>
<evidence type="ECO:0000313" key="2">
    <source>
        <dbReference type="EMBL" id="SCT08881.1"/>
    </source>
</evidence>
<evidence type="ECO:0000313" key="5">
    <source>
        <dbReference type="Proteomes" id="UP000095768"/>
    </source>
</evidence>
<dbReference type="Proteomes" id="UP000095768">
    <property type="component" value="Unassembled WGS sequence"/>
</dbReference>
<reference evidence="3 5" key="2">
    <citation type="submission" date="2016-09" db="EMBL/GenBank/DDBJ databases">
        <authorList>
            <consortium name="Pathogen Informatics"/>
        </authorList>
    </citation>
    <scope>NUCLEOTIDE SEQUENCE [LARGE SCALE GENOMIC DNA]</scope>
    <source>
        <strain evidence="3 5">82B</strain>
    </source>
</reference>
<dbReference type="NCBIfam" id="NF038161">
    <property type="entry name" value="lant_II_LchA2"/>
    <property type="match status" value="1"/>
</dbReference>
<dbReference type="AlphaFoldDB" id="A0A1D4NUC1"/>
<accession>A0A1D4NUC1</accession>
<reference evidence="1" key="3">
    <citation type="submission" date="2018-03" db="EMBL/GenBank/DDBJ databases">
        <title>A novel mecC allotype, mecC3, in a new Staphylococcus species, Staphylococcus caeli.</title>
        <authorList>
            <person name="MacFadyen A.C."/>
            <person name="Harrison E.M."/>
            <person name="Morgan F.J.E."/>
            <person name="Parkhill J."/>
            <person name="Holmes M.A."/>
            <person name="Paterson G.K."/>
        </authorList>
    </citation>
    <scope>NUCLEOTIDE SEQUENCE</scope>
    <source>
        <strain evidence="1">82B</strain>
    </source>
</reference>
<dbReference type="EMBL" id="FMPG01000008">
    <property type="protein sequence ID" value="SCT14201.1"/>
    <property type="molecule type" value="Genomic_DNA"/>
</dbReference>
<proteinExistence type="predicted"/>
<gene>
    <name evidence="3" type="primary">ltnA2</name>
    <name evidence="3" type="ORF">SAMEA2297795_01872</name>
    <name evidence="2" type="ORF">SAMEA2297796_01719</name>
    <name evidence="1" type="ORF">SCC82B_00069</name>
</gene>
<organism evidence="3 5">
    <name type="scientific">Staphylococcus caeli</name>
    <dbReference type="NCBI Taxonomy" id="2201815"/>
    <lineage>
        <taxon>Bacteria</taxon>
        <taxon>Bacillati</taxon>
        <taxon>Bacillota</taxon>
        <taxon>Bacilli</taxon>
        <taxon>Bacillales</taxon>
        <taxon>Staphylococcaceae</taxon>
        <taxon>Staphylococcus</taxon>
    </lineage>
</organism>
<dbReference type="EMBL" id="FMPI01000012">
    <property type="protein sequence ID" value="SCT08881.1"/>
    <property type="molecule type" value="Genomic_DNA"/>
</dbReference>
<protein>
    <submittedName>
        <fullName evidence="3">Lantibiotic lacticin 3147 A2</fullName>
    </submittedName>
</protein>
<dbReference type="RefSeq" id="WP_069995862.1">
    <property type="nucleotide sequence ID" value="NZ_FMPG01000008.1"/>
</dbReference>
<sequence>MKNELGKFLESEENELELGKFLESDMLEITDDEVYAAATPTALLAGAAGGVVTYVSNQTCPTTACTRAC</sequence>
<evidence type="ECO:0000313" key="1">
    <source>
        <dbReference type="EMBL" id="AWM30209.1"/>
    </source>
</evidence>
<dbReference type="Proteomes" id="UP000095412">
    <property type="component" value="Unassembled WGS sequence"/>
</dbReference>
<reference evidence="2 4" key="1">
    <citation type="submission" date="2016-09" db="EMBL/GenBank/DDBJ databases">
        <authorList>
            <consortium name="Pathogen Informatics"/>
            <person name="Sun Q."/>
            <person name="Inoue M."/>
        </authorList>
    </citation>
    <scope>NUCLEOTIDE SEQUENCE [LARGE SCALE GENOMIC DNA]</scope>
    <source>
        <strain evidence="2 4">82C</strain>
    </source>
</reference>
<name>A0A1D4NUC1_9STAP</name>
<dbReference type="EMBL" id="MH155596">
    <property type="protein sequence ID" value="AWM30209.1"/>
    <property type="molecule type" value="Genomic_DNA"/>
</dbReference>
<keyword evidence="4" id="KW-1185">Reference proteome</keyword>